<dbReference type="Proteomes" id="UP000095284">
    <property type="component" value="Unplaced"/>
</dbReference>
<reference evidence="3" key="1">
    <citation type="submission" date="2016-11" db="UniProtKB">
        <authorList>
            <consortium name="WormBaseParasite"/>
        </authorList>
    </citation>
    <scope>IDENTIFICATION</scope>
</reference>
<dbReference type="CDD" id="cd00063">
    <property type="entry name" value="FN3"/>
    <property type="match status" value="1"/>
</dbReference>
<dbReference type="InterPro" id="IPR036116">
    <property type="entry name" value="FN3_sf"/>
</dbReference>
<evidence type="ECO:0000313" key="3">
    <source>
        <dbReference type="WBParaSite" id="BXY_0788900.1"/>
    </source>
</evidence>
<name>A0A1I7S4F6_BURXY</name>
<feature type="region of interest" description="Disordered" evidence="1">
    <location>
        <begin position="145"/>
        <end position="174"/>
    </location>
</feature>
<accession>A0A1I7S4F6</accession>
<evidence type="ECO:0000256" key="1">
    <source>
        <dbReference type="SAM" id="MobiDB-lite"/>
    </source>
</evidence>
<dbReference type="InterPro" id="IPR003961">
    <property type="entry name" value="FN3_dom"/>
</dbReference>
<dbReference type="WBParaSite" id="BXY_0788900.1">
    <property type="protein sequence ID" value="BXY_0788900.1"/>
    <property type="gene ID" value="BXY_0788900"/>
</dbReference>
<evidence type="ECO:0000313" key="2">
    <source>
        <dbReference type="Proteomes" id="UP000095284"/>
    </source>
</evidence>
<dbReference type="InterPro" id="IPR013783">
    <property type="entry name" value="Ig-like_fold"/>
</dbReference>
<protein>
    <submittedName>
        <fullName evidence="3">Fibronectin type-III domain-containing protein</fullName>
    </submittedName>
</protein>
<sequence>MNAPSTSNSRPPPAPAALNGSWTGSYPMEPIPEEQESAATSPTRVNNNQPSTSCTRVAAAVKATSPESSRTTKKVERKKEVYTSEQVDTLVSTLPEDIVPTDWGNYTNEEVVNDPIMAHTYVTHLPGQMSARSSRTTYIYEAHLDDPESNGLGNSFSDYPEDSLERQSHSTQKVTRVTKVTTTRSIKQIPVDPSDIYFDNEGNPRSNGYDGTLVESDEGVGIDLSRASITETSEETSERSKSPPKASLSPEKPSKKKSTPGPPPRPDVVVTLEKDLLLSWQPPSDQGEAGDVIGYLVEFRREESEPWEPAHDELLVDTDCRG</sequence>
<proteinExistence type="predicted"/>
<organism evidence="2 3">
    <name type="scientific">Bursaphelenchus xylophilus</name>
    <name type="common">Pinewood nematode worm</name>
    <name type="synonym">Aphelenchoides xylophilus</name>
    <dbReference type="NCBI Taxonomy" id="6326"/>
    <lineage>
        <taxon>Eukaryota</taxon>
        <taxon>Metazoa</taxon>
        <taxon>Ecdysozoa</taxon>
        <taxon>Nematoda</taxon>
        <taxon>Chromadorea</taxon>
        <taxon>Rhabditida</taxon>
        <taxon>Tylenchina</taxon>
        <taxon>Tylenchomorpha</taxon>
        <taxon>Aphelenchoidea</taxon>
        <taxon>Aphelenchoididae</taxon>
        <taxon>Bursaphelenchus</taxon>
    </lineage>
</organism>
<dbReference type="Gene3D" id="2.60.40.10">
    <property type="entry name" value="Immunoglobulins"/>
    <property type="match status" value="1"/>
</dbReference>
<dbReference type="SUPFAM" id="SSF49265">
    <property type="entry name" value="Fibronectin type III"/>
    <property type="match status" value="1"/>
</dbReference>
<feature type="region of interest" description="Disordered" evidence="1">
    <location>
        <begin position="1"/>
        <end position="77"/>
    </location>
</feature>
<feature type="region of interest" description="Disordered" evidence="1">
    <location>
        <begin position="193"/>
        <end position="269"/>
    </location>
</feature>
<feature type="compositionally biased region" description="Polar residues" evidence="1">
    <location>
        <begin position="37"/>
        <end position="55"/>
    </location>
</feature>
<dbReference type="AlphaFoldDB" id="A0A1I7S4F6"/>